<evidence type="ECO:0000256" key="5">
    <source>
        <dbReference type="ARBA" id="ARBA00022944"/>
    </source>
</evidence>
<protein>
    <submittedName>
        <fullName evidence="7">CDP-glycerol:poly(Glycerophosphate) glycerophosphotransferase</fullName>
        <ecNumber evidence="7">2.7.8.12</ecNumber>
    </submittedName>
</protein>
<dbReference type="InterPro" id="IPR043148">
    <property type="entry name" value="TagF_C"/>
</dbReference>
<evidence type="ECO:0000313" key="8">
    <source>
        <dbReference type="Proteomes" id="UP000190080"/>
    </source>
</evidence>
<keyword evidence="5" id="KW-0777">Teichoic acid biosynthesis</keyword>
<comment type="caution">
    <text evidence="7">The sequence shown here is derived from an EMBL/GenBank/DDBJ whole genome shotgun (WGS) entry which is preliminary data.</text>
</comment>
<proteinExistence type="inferred from homology"/>
<evidence type="ECO:0000256" key="4">
    <source>
        <dbReference type="ARBA" id="ARBA00022679"/>
    </source>
</evidence>
<dbReference type="InterPro" id="IPR051612">
    <property type="entry name" value="Teichoic_Acid_Biosynth"/>
</dbReference>
<evidence type="ECO:0000313" key="7">
    <source>
        <dbReference type="EMBL" id="OPJ65057.1"/>
    </source>
</evidence>
<accession>A0A1V4J069</accession>
<keyword evidence="6" id="KW-0472">Membrane</keyword>
<dbReference type="GO" id="GO:0019350">
    <property type="term" value="P:teichoic acid biosynthetic process"/>
    <property type="evidence" value="ECO:0007669"/>
    <property type="project" value="UniProtKB-KW"/>
</dbReference>
<dbReference type="PANTHER" id="PTHR37316">
    <property type="entry name" value="TEICHOIC ACID GLYCEROL-PHOSPHATE PRIMASE"/>
    <property type="match status" value="1"/>
</dbReference>
<dbReference type="Gene3D" id="3.40.50.11820">
    <property type="match status" value="1"/>
</dbReference>
<keyword evidence="4 7" id="KW-0808">Transferase</keyword>
<name>A0A1V4J069_9CLOT</name>
<dbReference type="STRING" id="1450648.CLORY_00570"/>
<comment type="similarity">
    <text evidence="2">Belongs to the CDP-glycerol glycerophosphotransferase family.</text>
</comment>
<comment type="subcellular location">
    <subcellularLocation>
        <location evidence="1">Cell membrane</location>
        <topology evidence="1">Peripheral membrane protein</topology>
    </subcellularLocation>
</comment>
<dbReference type="EMBL" id="MZGV01000001">
    <property type="protein sequence ID" value="OPJ65057.1"/>
    <property type="molecule type" value="Genomic_DNA"/>
</dbReference>
<organism evidence="7 8">
    <name type="scientific">Clostridium oryzae</name>
    <dbReference type="NCBI Taxonomy" id="1450648"/>
    <lineage>
        <taxon>Bacteria</taxon>
        <taxon>Bacillati</taxon>
        <taxon>Bacillota</taxon>
        <taxon>Clostridia</taxon>
        <taxon>Eubacteriales</taxon>
        <taxon>Clostridiaceae</taxon>
        <taxon>Clostridium</taxon>
    </lineage>
</organism>
<dbReference type="EC" id="2.7.8.12" evidence="7"/>
<dbReference type="InterPro" id="IPR007554">
    <property type="entry name" value="Glycerophosphate_synth"/>
</dbReference>
<dbReference type="Gene3D" id="3.40.50.12580">
    <property type="match status" value="1"/>
</dbReference>
<evidence type="ECO:0000256" key="1">
    <source>
        <dbReference type="ARBA" id="ARBA00004202"/>
    </source>
</evidence>
<evidence type="ECO:0000256" key="3">
    <source>
        <dbReference type="ARBA" id="ARBA00022475"/>
    </source>
</evidence>
<dbReference type="PANTHER" id="PTHR37316:SF3">
    <property type="entry name" value="TEICHOIC ACID GLYCEROL-PHOSPHATE TRANSFERASE"/>
    <property type="match status" value="1"/>
</dbReference>
<dbReference type="GO" id="GO:0047355">
    <property type="term" value="F:CDP-glycerol glycerophosphotransferase activity"/>
    <property type="evidence" value="ECO:0007669"/>
    <property type="project" value="UniProtKB-EC"/>
</dbReference>
<dbReference type="RefSeq" id="WP_079421580.1">
    <property type="nucleotide sequence ID" value="NZ_MZGV01000001.1"/>
</dbReference>
<evidence type="ECO:0000256" key="6">
    <source>
        <dbReference type="ARBA" id="ARBA00023136"/>
    </source>
</evidence>
<sequence>MKKSATKKFIIRAFRRIKKTIVLIIYDLSALSIRDKNMIVFGSQNGTDIGDNPKFLYNEIKKRAIYRLIWILKDKENVRKNQSLGYECYYHKSLKGIYYQLKAKYFIHSHSINNDFANMFLGGATSILTWHGVGLKKAWGANKRTYSYKAVHEKNPIKRYVKLGFCKVNQARHNYVISTSPRVSSYYPETFLTKEENVIELGQARNDIFFKEDEISNAYLDFMRDNRVILYMPTHRNKGKSDSGVEEVLDFERLEAFCEKYNYKFVIKAHIYSHISLDENYDNIIDASEWNIDAQLLLKYADVLITDYSSCYTDYLMLDRPVIFYCYDYNKYIRKDREMYFEYDDVTPGEKVRSFENLMTVLNFTAVGGDFFKAERKRVLDIFYSPENQGRVTEKQVDYILTNIIKR</sequence>
<dbReference type="SUPFAM" id="SSF53756">
    <property type="entry name" value="UDP-Glycosyltransferase/glycogen phosphorylase"/>
    <property type="match status" value="1"/>
</dbReference>
<dbReference type="Pfam" id="PF04464">
    <property type="entry name" value="Glyphos_transf"/>
    <property type="match status" value="1"/>
</dbReference>
<dbReference type="GO" id="GO:0005886">
    <property type="term" value="C:plasma membrane"/>
    <property type="evidence" value="ECO:0007669"/>
    <property type="project" value="UniProtKB-SubCell"/>
</dbReference>
<gene>
    <name evidence="7" type="primary">tagF_1</name>
    <name evidence="7" type="ORF">CLORY_00570</name>
</gene>
<dbReference type="AlphaFoldDB" id="A0A1V4J069"/>
<evidence type="ECO:0000256" key="2">
    <source>
        <dbReference type="ARBA" id="ARBA00010488"/>
    </source>
</evidence>
<dbReference type="InterPro" id="IPR043149">
    <property type="entry name" value="TagF_N"/>
</dbReference>
<reference evidence="7 8" key="1">
    <citation type="submission" date="2017-03" db="EMBL/GenBank/DDBJ databases">
        <title>Genome sequence of Clostridium oryzae DSM 28571.</title>
        <authorList>
            <person name="Poehlein A."/>
            <person name="Daniel R."/>
        </authorList>
    </citation>
    <scope>NUCLEOTIDE SEQUENCE [LARGE SCALE GENOMIC DNA]</scope>
    <source>
        <strain evidence="7 8">DSM 28571</strain>
    </source>
</reference>
<dbReference type="OrthoDB" id="9807097at2"/>
<keyword evidence="8" id="KW-1185">Reference proteome</keyword>
<keyword evidence="3" id="KW-1003">Cell membrane</keyword>
<dbReference type="Proteomes" id="UP000190080">
    <property type="component" value="Unassembled WGS sequence"/>
</dbReference>